<dbReference type="SUPFAM" id="SSF103506">
    <property type="entry name" value="Mitochondrial carrier"/>
    <property type="match status" value="1"/>
</dbReference>
<dbReference type="PRINTS" id="PR00926">
    <property type="entry name" value="MITOCARRIER"/>
</dbReference>
<accession>A0A1I8GQ46</accession>
<keyword evidence="3 14" id="KW-0813">Transport</keyword>
<feature type="repeat" description="Solcar" evidence="13">
    <location>
        <begin position="15"/>
        <end position="103"/>
    </location>
</feature>
<organism evidence="15 16">
    <name type="scientific">Macrostomum lignano</name>
    <dbReference type="NCBI Taxonomy" id="282301"/>
    <lineage>
        <taxon>Eukaryota</taxon>
        <taxon>Metazoa</taxon>
        <taxon>Spiralia</taxon>
        <taxon>Lophotrochozoa</taxon>
        <taxon>Platyhelminthes</taxon>
        <taxon>Rhabditophora</taxon>
        <taxon>Macrostomorpha</taxon>
        <taxon>Macrostomida</taxon>
        <taxon>Macrostomidae</taxon>
        <taxon>Macrostomum</taxon>
    </lineage>
</organism>
<keyword evidence="10" id="KW-0406">Ion transport</keyword>
<keyword evidence="8" id="KW-1133">Transmembrane helix</keyword>
<dbReference type="FunFam" id="1.50.40.10:FF:000029">
    <property type="entry name" value="Solute carrier family 25 member 28"/>
    <property type="match status" value="1"/>
</dbReference>
<evidence type="ECO:0000256" key="10">
    <source>
        <dbReference type="ARBA" id="ARBA00023065"/>
    </source>
</evidence>
<dbReference type="GO" id="GO:0015093">
    <property type="term" value="F:ferrous iron transmembrane transporter activity"/>
    <property type="evidence" value="ECO:0007669"/>
    <property type="project" value="TreeGrafter"/>
</dbReference>
<feature type="repeat" description="Solcar" evidence="13">
    <location>
        <begin position="110"/>
        <end position="194"/>
    </location>
</feature>
<evidence type="ECO:0000256" key="11">
    <source>
        <dbReference type="ARBA" id="ARBA00023128"/>
    </source>
</evidence>
<keyword evidence="6" id="KW-0677">Repeat</keyword>
<dbReference type="GO" id="GO:0005743">
    <property type="term" value="C:mitochondrial inner membrane"/>
    <property type="evidence" value="ECO:0007669"/>
    <property type="project" value="UniProtKB-SubCell"/>
</dbReference>
<keyword evidence="15" id="KW-1185">Reference proteome</keyword>
<dbReference type="WBParaSite" id="maker-uti_cns_0002621-snap-gene-0.1-mRNA-1">
    <property type="protein sequence ID" value="maker-uti_cns_0002621-snap-gene-0.1-mRNA-1"/>
    <property type="gene ID" value="maker-uti_cns_0002621-snap-gene-0.1"/>
</dbReference>
<reference evidence="16" key="1">
    <citation type="submission" date="2016-11" db="UniProtKB">
        <authorList>
            <consortium name="WormBaseParasite"/>
        </authorList>
    </citation>
    <scope>IDENTIFICATION</scope>
</reference>
<dbReference type="AlphaFoldDB" id="A0A1I8GQ46"/>
<evidence type="ECO:0000256" key="14">
    <source>
        <dbReference type="RuleBase" id="RU000488"/>
    </source>
</evidence>
<evidence type="ECO:0000313" key="16">
    <source>
        <dbReference type="WBParaSite" id="maker-uti_cns_0002621-snap-gene-0.1-mRNA-1"/>
    </source>
</evidence>
<evidence type="ECO:0000313" key="15">
    <source>
        <dbReference type="Proteomes" id="UP000095280"/>
    </source>
</evidence>
<dbReference type="PROSITE" id="PS50920">
    <property type="entry name" value="SOLCAR"/>
    <property type="match status" value="3"/>
</dbReference>
<evidence type="ECO:0000256" key="8">
    <source>
        <dbReference type="ARBA" id="ARBA00022989"/>
    </source>
</evidence>
<sequence length="329" mass="35381">MGSEPDEYESLLEQSSAAQHMIAGACAGVMEHTLVYPVDCVKTRLQCLRPLEGARYRGLLDGLRTIVVTEGIGRTLRGVGAVVFGAGPAHALYFASYEQMKLACARRGFNDQIGYGLSAVGATVLHDSIMTPADAVKQRVQVYRSPYSNSLDCFRAVLRSEGLAALYRAYTTQLVMNIPFHVVHFNAYELAQDYVNSERHYAPSTHVISGAIAGACAAACTNPLDVCKTLLNTQEQCALQAAGRLRPVASIGSALRTVYRLEGFAGYFKGVQARVVFQMPGTAISWLVYETFKWYLSGESGRAAATATATAAAAGSQVNPLVIDNSCNM</sequence>
<feature type="repeat" description="Solcar" evidence="13">
    <location>
        <begin position="201"/>
        <end position="295"/>
    </location>
</feature>
<proteinExistence type="inferred from homology"/>
<keyword evidence="11" id="KW-0496">Mitochondrion</keyword>
<dbReference type="Proteomes" id="UP000095280">
    <property type="component" value="Unplaced"/>
</dbReference>
<comment type="similarity">
    <text evidence="2 14">Belongs to the mitochondrial carrier (TC 2.A.29) family.</text>
</comment>
<evidence type="ECO:0000256" key="1">
    <source>
        <dbReference type="ARBA" id="ARBA00004448"/>
    </source>
</evidence>
<dbReference type="InterPro" id="IPR002067">
    <property type="entry name" value="MCP"/>
</dbReference>
<keyword evidence="4" id="KW-0410">Iron transport</keyword>
<protein>
    <submittedName>
        <fullName evidence="16">Mitochondrial carrier protein</fullName>
    </submittedName>
</protein>
<dbReference type="PANTHER" id="PTHR45758:SF20">
    <property type="entry name" value="MITOFERRIN-2"/>
    <property type="match status" value="1"/>
</dbReference>
<evidence type="ECO:0000256" key="9">
    <source>
        <dbReference type="ARBA" id="ARBA00023004"/>
    </source>
</evidence>
<comment type="subcellular location">
    <subcellularLocation>
        <location evidence="1">Mitochondrion inner membrane</location>
        <topology evidence="1">Multi-pass membrane protein</topology>
    </subcellularLocation>
</comment>
<evidence type="ECO:0000256" key="3">
    <source>
        <dbReference type="ARBA" id="ARBA00022448"/>
    </source>
</evidence>
<keyword evidence="12 13" id="KW-0472">Membrane</keyword>
<evidence type="ECO:0000256" key="12">
    <source>
        <dbReference type="ARBA" id="ARBA00023136"/>
    </source>
</evidence>
<keyword evidence="9" id="KW-0408">Iron</keyword>
<dbReference type="InterPro" id="IPR023395">
    <property type="entry name" value="MCP_dom_sf"/>
</dbReference>
<name>A0A1I8GQ46_9PLAT</name>
<keyword evidence="7" id="KW-0999">Mitochondrion inner membrane</keyword>
<evidence type="ECO:0000256" key="4">
    <source>
        <dbReference type="ARBA" id="ARBA00022496"/>
    </source>
</evidence>
<dbReference type="PANTHER" id="PTHR45758">
    <property type="entry name" value="MITOFERRIN-1-RELATED"/>
    <property type="match status" value="1"/>
</dbReference>
<dbReference type="GO" id="GO:0048250">
    <property type="term" value="P:iron import into the mitochondrion"/>
    <property type="evidence" value="ECO:0007669"/>
    <property type="project" value="TreeGrafter"/>
</dbReference>
<evidence type="ECO:0000256" key="7">
    <source>
        <dbReference type="ARBA" id="ARBA00022792"/>
    </source>
</evidence>
<evidence type="ECO:0000256" key="2">
    <source>
        <dbReference type="ARBA" id="ARBA00006375"/>
    </source>
</evidence>
<keyword evidence="5 13" id="KW-0812">Transmembrane</keyword>
<evidence type="ECO:0000256" key="13">
    <source>
        <dbReference type="PROSITE-ProRule" id="PRU00282"/>
    </source>
</evidence>
<dbReference type="Pfam" id="PF00153">
    <property type="entry name" value="Mito_carr"/>
    <property type="match status" value="3"/>
</dbReference>
<evidence type="ECO:0000256" key="5">
    <source>
        <dbReference type="ARBA" id="ARBA00022692"/>
    </source>
</evidence>
<dbReference type="InterPro" id="IPR018108">
    <property type="entry name" value="MCP_transmembrane"/>
</dbReference>
<dbReference type="Gene3D" id="1.50.40.10">
    <property type="entry name" value="Mitochondrial carrier domain"/>
    <property type="match status" value="2"/>
</dbReference>
<evidence type="ECO:0000256" key="6">
    <source>
        <dbReference type="ARBA" id="ARBA00022737"/>
    </source>
</evidence>